<dbReference type="GO" id="GO:0008270">
    <property type="term" value="F:zinc ion binding"/>
    <property type="evidence" value="ECO:0007669"/>
    <property type="project" value="InterPro"/>
</dbReference>
<keyword evidence="2" id="KW-0539">Nucleus</keyword>
<dbReference type="InterPro" id="IPR021858">
    <property type="entry name" value="Fun_TF"/>
</dbReference>
<dbReference type="SUPFAM" id="SSF57701">
    <property type="entry name" value="Zn2/Cys6 DNA-binding domain"/>
    <property type="match status" value="1"/>
</dbReference>
<evidence type="ECO:0000313" key="4">
    <source>
        <dbReference type="EMBL" id="CUA73185.1"/>
    </source>
</evidence>
<keyword evidence="5" id="KW-1185">Reference proteome</keyword>
<dbReference type="PANTHER" id="PTHR37534:SF46">
    <property type="entry name" value="ZN(II)2CYS6 TRANSCRIPTION FACTOR (EUROFUNG)"/>
    <property type="match status" value="1"/>
</dbReference>
<dbReference type="AlphaFoldDB" id="A0A0K6G3T3"/>
<dbReference type="GO" id="GO:0000981">
    <property type="term" value="F:DNA-binding transcription factor activity, RNA polymerase II-specific"/>
    <property type="evidence" value="ECO:0007669"/>
    <property type="project" value="InterPro"/>
</dbReference>
<dbReference type="Proteomes" id="UP000044841">
    <property type="component" value="Unassembled WGS sequence"/>
</dbReference>
<evidence type="ECO:0000259" key="3">
    <source>
        <dbReference type="PROSITE" id="PS50048"/>
    </source>
</evidence>
<proteinExistence type="predicted"/>
<sequence length="757" mass="84586">MIPKHRPGPLGKSCLTCKQRHKKCDQRQPVCKRCEDGQFECLGYNHNGKMKMSSARSAAIHATEVVNNTCSTCSMSSGLALSSGNMGDLFLGERFERTPVMSSPPESCIDSDRNDEDVDFAGVSEHCGKFELVTPQKRRMEEYFYHFATRSTLKATDSPMSILRKIINLQTQLSPSPSDPLKKFIDSHWSLEYILANSDKVTDHCYFKPANLKGRRFREDVVIRLRTSHFARWIALVSMCVVEDFRTSNAPENPLHSLWVGHIECAVKRELTRDLAPREMQQHHSDLVHISLLKTIVVRGSNLYKVLQDITPAFLHVVYSDAKLWPSGSDFACVPLSNILNSEAHELALFALMDCTCAIAFGLPQHVEYDTTIYSPPSSLLSVQWAYGTPVEFHAVLADINSCRDQSPTAHDWREIEQWLLTWQSRPKVLAFAESWMEVAWYAVQESWRLALLTYLHMAVCGATSDDPKIQFYIKQILQVIGTVGICARNEVHRKVVREELLAPKGTKLWLMRSSYFVPVLDHLWHGAAAGQPRALGHKINELLAEGEAEFVIRTLRTAIGRNKAAVLLYLQFLEVRQGTYVPCRMVFSVAGNVIVGSVSLASLDTIGTTIHDQSAEEIIIAVTELTHHPGVVGCPAANWTGTQFPRTALLLDRFTLHCDIIHCSNNAILSTNCVGVRGGILKYVVERDIASVRDFIRSLKRSGIKADSPTNVGFLYHTFALCVAGRDFIPLTGEIRVSAVGIASSDGIILVLKREP</sequence>
<evidence type="ECO:0000313" key="5">
    <source>
        <dbReference type="Proteomes" id="UP000044841"/>
    </source>
</evidence>
<dbReference type="SMART" id="SM00066">
    <property type="entry name" value="GAL4"/>
    <property type="match status" value="1"/>
</dbReference>
<dbReference type="GO" id="GO:0005634">
    <property type="term" value="C:nucleus"/>
    <property type="evidence" value="ECO:0007669"/>
    <property type="project" value="UniProtKB-SubCell"/>
</dbReference>
<evidence type="ECO:0000256" key="1">
    <source>
        <dbReference type="ARBA" id="ARBA00004123"/>
    </source>
</evidence>
<comment type="subcellular location">
    <subcellularLocation>
        <location evidence="1">Nucleus</location>
    </subcellularLocation>
</comment>
<dbReference type="Pfam" id="PF11951">
    <property type="entry name" value="Fungal_trans_2"/>
    <property type="match status" value="1"/>
</dbReference>
<organism evidence="4 5">
    <name type="scientific">Rhizoctonia solani</name>
    <dbReference type="NCBI Taxonomy" id="456999"/>
    <lineage>
        <taxon>Eukaryota</taxon>
        <taxon>Fungi</taxon>
        <taxon>Dikarya</taxon>
        <taxon>Basidiomycota</taxon>
        <taxon>Agaricomycotina</taxon>
        <taxon>Agaricomycetes</taxon>
        <taxon>Cantharellales</taxon>
        <taxon>Ceratobasidiaceae</taxon>
        <taxon>Rhizoctonia</taxon>
    </lineage>
</organism>
<gene>
    <name evidence="4" type="ORF">RSOLAG22IIIB_05186</name>
</gene>
<evidence type="ECO:0000256" key="2">
    <source>
        <dbReference type="ARBA" id="ARBA00023242"/>
    </source>
</evidence>
<dbReference type="Gene3D" id="4.10.240.10">
    <property type="entry name" value="Zn(2)-C6 fungal-type DNA-binding domain"/>
    <property type="match status" value="1"/>
</dbReference>
<dbReference type="InterPro" id="IPR036864">
    <property type="entry name" value="Zn2-C6_fun-type_DNA-bd_sf"/>
</dbReference>
<dbReference type="CDD" id="cd00067">
    <property type="entry name" value="GAL4"/>
    <property type="match status" value="1"/>
</dbReference>
<protein>
    <submittedName>
        <fullName evidence="4">Putative transcriptional regulatory protein C965,10 [Schizosaccharomyces pombe 972h-]</fullName>
    </submittedName>
</protein>
<dbReference type="Pfam" id="PF00172">
    <property type="entry name" value="Zn_clus"/>
    <property type="match status" value="1"/>
</dbReference>
<name>A0A0K6G3T3_9AGAM</name>
<dbReference type="EMBL" id="CYGV01001356">
    <property type="protein sequence ID" value="CUA73185.1"/>
    <property type="molecule type" value="Genomic_DNA"/>
</dbReference>
<dbReference type="PANTHER" id="PTHR37534">
    <property type="entry name" value="TRANSCRIPTIONAL ACTIVATOR PROTEIN UGA3"/>
    <property type="match status" value="1"/>
</dbReference>
<feature type="domain" description="Zn(2)-C6 fungal-type" evidence="3">
    <location>
        <begin position="13"/>
        <end position="41"/>
    </location>
</feature>
<dbReference type="PROSITE" id="PS00463">
    <property type="entry name" value="ZN2_CY6_FUNGAL_1"/>
    <property type="match status" value="1"/>
</dbReference>
<accession>A0A0K6G3T3</accession>
<dbReference type="InterPro" id="IPR001138">
    <property type="entry name" value="Zn2Cys6_DnaBD"/>
</dbReference>
<dbReference type="PROSITE" id="PS50048">
    <property type="entry name" value="ZN2_CY6_FUNGAL_2"/>
    <property type="match status" value="1"/>
</dbReference>
<reference evidence="4 5" key="1">
    <citation type="submission" date="2015-07" db="EMBL/GenBank/DDBJ databases">
        <authorList>
            <person name="Noorani M."/>
        </authorList>
    </citation>
    <scope>NUCLEOTIDE SEQUENCE [LARGE SCALE GENOMIC DNA]</scope>
    <source>
        <strain evidence="4">BBA 69670</strain>
    </source>
</reference>